<feature type="compositionally biased region" description="Polar residues" evidence="2">
    <location>
        <begin position="585"/>
        <end position="594"/>
    </location>
</feature>
<dbReference type="InterPro" id="IPR002110">
    <property type="entry name" value="Ankyrin_rpt"/>
</dbReference>
<dbReference type="SUPFAM" id="SSF56349">
    <property type="entry name" value="DNA breaking-rejoining enzymes"/>
    <property type="match status" value="1"/>
</dbReference>
<evidence type="ECO:0000259" key="3">
    <source>
        <dbReference type="Pfam" id="PF00501"/>
    </source>
</evidence>
<evidence type="ECO:0000313" key="6">
    <source>
        <dbReference type="EMBL" id="CAL1171722.1"/>
    </source>
</evidence>
<dbReference type="Pfam" id="PF12796">
    <property type="entry name" value="Ank_2"/>
    <property type="match status" value="1"/>
</dbReference>
<dbReference type="Proteomes" id="UP001152797">
    <property type="component" value="Unassembled WGS sequence"/>
</dbReference>
<comment type="caution">
    <text evidence="5">The sequence shown here is derived from an EMBL/GenBank/DDBJ whole genome shotgun (WGS) entry which is preliminary data.</text>
</comment>
<reference evidence="6" key="2">
    <citation type="submission" date="2024-04" db="EMBL/GenBank/DDBJ databases">
        <authorList>
            <person name="Chen Y."/>
            <person name="Shah S."/>
            <person name="Dougan E. K."/>
            <person name="Thang M."/>
            <person name="Chan C."/>
        </authorList>
    </citation>
    <scope>NUCLEOTIDE SEQUENCE [LARGE SCALE GENOMIC DNA]</scope>
</reference>
<dbReference type="OrthoDB" id="442743at2759"/>
<evidence type="ECO:0000313" key="8">
    <source>
        <dbReference type="Proteomes" id="UP001152797"/>
    </source>
</evidence>
<dbReference type="GO" id="GO:0003677">
    <property type="term" value="F:DNA binding"/>
    <property type="evidence" value="ECO:0007669"/>
    <property type="project" value="InterPro"/>
</dbReference>
<keyword evidence="7" id="KW-0418">Kinase</keyword>
<keyword evidence="7" id="KW-0808">Transferase</keyword>
<dbReference type="InterPro" id="IPR036770">
    <property type="entry name" value="Ankyrin_rpt-contain_sf"/>
</dbReference>
<dbReference type="SMART" id="SM00248">
    <property type="entry name" value="ANK"/>
    <property type="match status" value="4"/>
</dbReference>
<dbReference type="PANTHER" id="PTHR45527:SF1">
    <property type="entry name" value="FATTY ACID SYNTHASE"/>
    <property type="match status" value="1"/>
</dbReference>
<dbReference type="Pfam" id="PF00550">
    <property type="entry name" value="PP-binding"/>
    <property type="match status" value="1"/>
</dbReference>
<dbReference type="Gene3D" id="3.40.50.12780">
    <property type="entry name" value="N-terminal domain of ligase-like"/>
    <property type="match status" value="1"/>
</dbReference>
<dbReference type="SUPFAM" id="SSF48403">
    <property type="entry name" value="Ankyrin repeat"/>
    <property type="match status" value="1"/>
</dbReference>
<dbReference type="Gene3D" id="1.25.40.20">
    <property type="entry name" value="Ankyrin repeat-containing domain"/>
    <property type="match status" value="1"/>
</dbReference>
<dbReference type="InterPro" id="IPR000873">
    <property type="entry name" value="AMP-dep_synth/lig_dom"/>
</dbReference>
<dbReference type="EMBL" id="CAMXCT030006689">
    <property type="protein sequence ID" value="CAL4805659.1"/>
    <property type="molecule type" value="Genomic_DNA"/>
</dbReference>
<dbReference type="PROSITE" id="PS50088">
    <property type="entry name" value="ANK_REPEAT"/>
    <property type="match status" value="1"/>
</dbReference>
<reference evidence="5" key="1">
    <citation type="submission" date="2022-10" db="EMBL/GenBank/DDBJ databases">
        <authorList>
            <person name="Chen Y."/>
            <person name="Dougan E. K."/>
            <person name="Chan C."/>
            <person name="Rhodes N."/>
            <person name="Thang M."/>
        </authorList>
    </citation>
    <scope>NUCLEOTIDE SEQUENCE</scope>
</reference>
<dbReference type="Pfam" id="PF00501">
    <property type="entry name" value="AMP-binding"/>
    <property type="match status" value="1"/>
</dbReference>
<dbReference type="Gene3D" id="3.30.300.30">
    <property type="match status" value="1"/>
</dbReference>
<evidence type="ECO:0000256" key="1">
    <source>
        <dbReference type="PROSITE-ProRule" id="PRU00023"/>
    </source>
</evidence>
<evidence type="ECO:0000259" key="4">
    <source>
        <dbReference type="Pfam" id="PF00550"/>
    </source>
</evidence>
<proteinExistence type="predicted"/>
<dbReference type="Pfam" id="PF00023">
    <property type="entry name" value="Ank"/>
    <property type="match status" value="1"/>
</dbReference>
<dbReference type="GO" id="GO:0031177">
    <property type="term" value="F:phosphopantetheine binding"/>
    <property type="evidence" value="ECO:0007669"/>
    <property type="project" value="TreeGrafter"/>
</dbReference>
<dbReference type="InterPro" id="IPR042099">
    <property type="entry name" value="ANL_N_sf"/>
</dbReference>
<feature type="compositionally biased region" description="Basic residues" evidence="2">
    <location>
        <begin position="604"/>
        <end position="614"/>
    </location>
</feature>
<name>A0A9P1GP39_9DINO</name>
<keyword evidence="8" id="KW-1185">Reference proteome</keyword>
<feature type="domain" description="Carrier" evidence="4">
    <location>
        <begin position="2706"/>
        <end position="2747"/>
    </location>
</feature>
<sequence>MHWTEDQSIFEGRSRDERLLKIWDRYLRWCKDTLQKKASAYPSVGQKKLNGAASRLLVQFAVILSGEIYEDRPSDHGPGLMPNEANMVVEREYIRYRENYNSLAIWALESDKWNTLGLSKEALRREDSALRILRDAEPGAGAEPITGQPREHFGLTLAGIRAETSLPETFLAVATRHAAALAVKGPPGLRDGVVPLTVEKRLQTEKFQVSSASPEFVGPERITALEEKFAAMQASMTRLIEIHEGKGDAGFATADEGSSGRMYPTAPKSAAKANLAAKAKVRTQPAPHAPPPGLASLHAYPGLDPGVVASALQAGIPPEHLQTMSNVLKSGPAKLEDYPRSGAPLQQAHPVSDEEDVEEPAPPTMGDPMADAVVKLTQIMAKITKPAQTSSSLEETLDQVGGGGSGSGDVSSAMGRKHAAARRALQKAFQEDASQIWRSVEANMAQDFNLQTSLPNASMAFTARGWCEHRSKIQPYIRTCRWIWGISGILDDLRTGQNDRARARCCLLLAAAEQESLDHGSFLLSQEFLMEPAVPLSSFQSHVLPDTTEMATTRLLDPRWIEAFADRLKQLDTYVEMRRKLTLRSRGQGQSPSQPAEAAAKSKGSQKGKGKKKGREGEADSVEGQVPTGCSLPSSSSSTQGVWSPTVLHGREQSGKNLPCGEPDVASAAVVSRAAGALRAQQNVPIIDEVQMGDASAPLPPMMHDIAVGRNVPGSHASDVRIQSVWQAMTRQVLKSKTGFSFFFQAMHSKPLRGVDKPLTASLWPMPLPYHFGRQSSSLDGAELAFRKAINLQVGYLNYLHLNKPSKPPSWICGQCQLSPAQAAVISRLRKLSEAWKHLGVLRADEMGRVAAKQERQEEVLRDLSKIAASSAAEVKKYQRSRSVVQQAKPVNDRGQIIGRLGKGDVCGAQQIIADRVKMEGQPTFDPMPFLDQQSQQLYEDPFSSGISREDCLEPPPKVRVHADMDEKVKLLRLLETTGRLGFCKAGDVVEGFGNGLFCVPKSTKVDRLILDGRPANLLQNPPNRFIMTMASPSAILGIHLKDSEKLLMSGDDLSNFFYTFRVNKLRVARNFLDWKIPIKLAKQFKSFPDELSGEPYVYACLASLAMGDSAACEYAQTSHLAMALQCGALLPEHLLTIHGRTPRCDFLGGIIIDDFCLLEKVAYDAVSGVEAPARRKLMHNMYNQVGLEAHPSKGFEEQEVASFWGADVDGKVGLVRGNIVRAASLVWVTVQIASLGICSVSLLEILAGGYVSLFGFRRRMMSLLDYVYCLQGGRDRRDIVRLPSAAVDELWSLAILCPLAVTDLRAGFCEKVYMVDASNWGDAVVSSDLPSGLRDEIHRHGVSKSCWTRLLSPYKAHLRNKGFLPVEDELPGDEVAYSEHPVWEVAARGLDYQLEWKCRAKAGRHINIGELRAYLKAEVIGAGADGDKRVPIGSDSQVSLGAVCKGRSASSCLNAILRQSLADVLGRGIYSSGGYLRSAHNPADDPTRGVPLRVADVECPSWWLSAAVGEYWDMDDFLLSESLHPRQLGGYPCLNELMIAKPDNFDSLRLRRTKLRHRAVKDRLRLRAAQKQTACNEVGSCTGERKQCETKDSTLQLPFDKDCLFVLESFGKDQFMIGQDSPWPPTEKGFLNIYSGRRGFAKASLRCGAQWVLTIDIADGPQCDVLKAEVKQKLEYLIRSGCFEHVSAAPFCGSFSRAITPAVRSRAHPKGMPGVSKNMVAKILEANKHSEWVARLVGICKSLNIAFWVAHPHNSYMWIQPEWAELRPLEHGNVFRCDFCRYGAPWRKRMRFLVGPNSFLSGTKAFCMGHHKHFLLRGRGDGTRACMTKLAQPYPEKLCAQLAQAVCLQLGRFNGPLSLACRCNHRRIGEAKNPGPLRRKRMPEPKDVADLDRVELIRPETLALGRDQWQKFLVWAQEVLGESACASLWAVPGLMVALLGAYGRHWYSVGGSLFNLRHLLIYAQRVCPVLKGQMQPAWTIVSKWEELEPVEHRRPVPIALLHSMVVIALNWKWKRVAAVLLVCFYGCCRPGEVLNASRKSLVLPDDLGAVPGSACFLRIVKPKPGRRGLGRVQHVKVRDSSISLFLASVFGGLDCNEPLYPGSASAFRVRWNKILKCLGVPPSAKLTPGCLRAGGTVELYKQGMPILDILRVKCIKRADYEPSPAFCHGWMSELSFFFRCEFFAYDGWLFRSILQSLAHPQATRMSELSFFFRCEFFAYDGYHQLLQRIAKVAARIRQGGSASLHFPLTELRIHFCIQSAEVALFVEEAVPLVIGMLAVLWAGRAFVPVDLAHWPWERCKVVLEISCAASALARRAQRSQVEELVGDLPVLYYEEINQAIEGDAFSAPAELMPSDLCYAIFTSGSTGRPKCVLCEHQSALAYALAKAEVEELGPGSRQLLASHFTFDPAQGDVFGALCTGATLLAPPRAAVLGALQEVLQGMQVSHATMTPTQWALRAAGDLPSLKHLTLCGEPMRKDTIDIWANALALRNMYGVTEATGVQTFHRMQPKDPPKLVGKALPGYVVAMTEEGEVLVAGKGLARGYLGLPEETARCFVDWPLTDGQNEVAGRVYRTGDLASWTEKGFELRGRKDHQVKISGVRVETFEIETAVEASGLVGNCTCILHQQNLVAHCVLPPGTAMDWVLRAALEAHAAKRLPTQVVPHFFVGHEKMPLAPGGKVDRQALMAVSNEEPNLEPLTDALEEEVANAWAEVLKRSKDSIGANSNFLWFGGDSLAALRACRQLAEDVLLPAMDPVDEVQQEQLGEAGLMVSAEAPEGALCVLSAALGPLAPCELLARPMLRQYASFLASQGVCHKSSVGAEPPSAGTGTSNETGTLPELALVAAAGDGREEVVRALLEVAGPDGPARGQPPRGQAPLIAAAAAGHASCARLLLAARANVRAMTTARTSAAHLAAARADAELLQLLLNDRGPEGVATWARDADMQTVLHLAARSGDLKSMELVLSRVKGLKAKDGGLEAKDRWGRTALQWAVANGHQDAAVCLIRNGAFTKNLPDALLEDLQVNLSTPSRPGQPLASRKVVQSTERIRALVESLPKASCEAQEREIFALTALRVSADEDQGLLGGTGEFKTNGSPGPTMLLNGVDEGDDESVSTCCKFTLCCLGVFCLCVFSFFLGTQWEAGTSHTVKLDEQLEELQDWQEAFPAASPPTTTTTTSAKAQSVEDPISLSSLDSIEKALACIRLTSPQQEARYPEDAEKHFEEIYHNVTTFVPMDFPAHGWAGYKGPWIENHWIKNFSQRWFERAEGTRLRDIFGPFIPIFVPWVDLAVRSRAYPNGMIPMLKEKMRADVLYITVSQHDLGIFWGAKNTRIKREDFPNLFVFSAGGYGHVPVPLLKQPEMPLAQMPFAERRYFVSFVGSATNKARLKMKATAEEWSNRTQKEVLVSMKHMSDWKEVLQKSAMALVPRGFGRSSFRMGEIFQMGRVPLYLWDDEPWIFYAELWQKELIGFSYRFPQLEEALDHIAHLGLNHVETMENRILSMRNSHFTYEGIMDQISKFMTGRDGGSDLRCQKYPWKRLRRLQMDPSSWLEWLQSWAMETLI</sequence>
<evidence type="ECO:0000313" key="5">
    <source>
        <dbReference type="EMBL" id="CAI4018347.1"/>
    </source>
</evidence>
<dbReference type="InterPro" id="IPR011010">
    <property type="entry name" value="DNA_brk_join_enz"/>
</dbReference>
<feature type="region of interest" description="Disordered" evidence="2">
    <location>
        <begin position="582"/>
        <end position="644"/>
    </location>
</feature>
<evidence type="ECO:0000313" key="7">
    <source>
        <dbReference type="EMBL" id="CAL4805659.1"/>
    </source>
</evidence>
<dbReference type="InterPro" id="IPR009081">
    <property type="entry name" value="PP-bd_ACP"/>
</dbReference>
<accession>A0A9P1GP39</accession>
<protein>
    <submittedName>
        <fullName evidence="7">Cyclin-dependent kinase 10</fullName>
    </submittedName>
</protein>
<gene>
    <name evidence="5" type="ORF">C1SCF055_LOCUS42920</name>
</gene>
<dbReference type="GO" id="GO:0016301">
    <property type="term" value="F:kinase activity"/>
    <property type="evidence" value="ECO:0007669"/>
    <property type="project" value="UniProtKB-KW"/>
</dbReference>
<dbReference type="InterPro" id="IPR045851">
    <property type="entry name" value="AMP-bd_C_sf"/>
</dbReference>
<feature type="region of interest" description="Disordered" evidence="2">
    <location>
        <begin position="332"/>
        <end position="364"/>
    </location>
</feature>
<dbReference type="GO" id="GO:0044550">
    <property type="term" value="P:secondary metabolite biosynthetic process"/>
    <property type="evidence" value="ECO:0007669"/>
    <property type="project" value="TreeGrafter"/>
</dbReference>
<dbReference type="PANTHER" id="PTHR45527">
    <property type="entry name" value="NONRIBOSOMAL PEPTIDE SYNTHETASE"/>
    <property type="match status" value="1"/>
</dbReference>
<evidence type="ECO:0000256" key="2">
    <source>
        <dbReference type="SAM" id="MobiDB-lite"/>
    </source>
</evidence>
<dbReference type="GO" id="GO:0043041">
    <property type="term" value="P:amino acid activation for nonribosomal peptide biosynthetic process"/>
    <property type="evidence" value="ECO:0007669"/>
    <property type="project" value="TreeGrafter"/>
</dbReference>
<keyword evidence="1" id="KW-0040">ANK repeat</keyword>
<dbReference type="SUPFAM" id="SSF56801">
    <property type="entry name" value="Acetyl-CoA synthetase-like"/>
    <property type="match status" value="1"/>
</dbReference>
<feature type="region of interest" description="Disordered" evidence="2">
    <location>
        <begin position="387"/>
        <end position="412"/>
    </location>
</feature>
<dbReference type="EMBL" id="CAMXCT010006689">
    <property type="protein sequence ID" value="CAI4018347.1"/>
    <property type="molecule type" value="Genomic_DNA"/>
</dbReference>
<dbReference type="Gene3D" id="1.10.1200.10">
    <property type="entry name" value="ACP-like"/>
    <property type="match status" value="1"/>
</dbReference>
<dbReference type="InterPro" id="IPR036736">
    <property type="entry name" value="ACP-like_sf"/>
</dbReference>
<feature type="domain" description="AMP-dependent synthetase/ligase" evidence="3">
    <location>
        <begin position="2262"/>
        <end position="2546"/>
    </location>
</feature>
<dbReference type="GO" id="GO:0005737">
    <property type="term" value="C:cytoplasm"/>
    <property type="evidence" value="ECO:0007669"/>
    <property type="project" value="TreeGrafter"/>
</dbReference>
<dbReference type="EMBL" id="CAMXCT020006689">
    <property type="protein sequence ID" value="CAL1171722.1"/>
    <property type="molecule type" value="Genomic_DNA"/>
</dbReference>
<organism evidence="5">
    <name type="scientific">Cladocopium goreaui</name>
    <dbReference type="NCBI Taxonomy" id="2562237"/>
    <lineage>
        <taxon>Eukaryota</taxon>
        <taxon>Sar</taxon>
        <taxon>Alveolata</taxon>
        <taxon>Dinophyceae</taxon>
        <taxon>Suessiales</taxon>
        <taxon>Symbiodiniaceae</taxon>
        <taxon>Cladocopium</taxon>
    </lineage>
</organism>
<feature type="repeat" description="ANK" evidence="1">
    <location>
        <begin position="2874"/>
        <end position="2906"/>
    </location>
</feature>
<dbReference type="SUPFAM" id="SSF47336">
    <property type="entry name" value="ACP-like"/>
    <property type="match status" value="1"/>
</dbReference>